<proteinExistence type="predicted"/>
<sequence length="94" mass="10440">MHLQLQFVGRRTASVVKYQVDRAGLVLDEEAAQTVKSGQMVRDRPYDDLSSADRGDVPHQLVEVERVREGHGGDQLLTVPVGLKAQSFDAWIPV</sequence>
<comment type="caution">
    <text evidence="1">The sequence shown here is derived from an EMBL/GenBank/DDBJ whole genome shotgun (WGS) entry which is preliminary data.</text>
</comment>
<organism evidence="1 2">
    <name type="scientific">Streptomyces microflavus</name>
    <name type="common">Streptomyces lipmanii</name>
    <dbReference type="NCBI Taxonomy" id="1919"/>
    <lineage>
        <taxon>Bacteria</taxon>
        <taxon>Bacillati</taxon>
        <taxon>Actinomycetota</taxon>
        <taxon>Actinomycetes</taxon>
        <taxon>Kitasatosporales</taxon>
        <taxon>Streptomycetaceae</taxon>
        <taxon>Streptomyces</taxon>
    </lineage>
</organism>
<evidence type="ECO:0000313" key="2">
    <source>
        <dbReference type="Proteomes" id="UP000498740"/>
    </source>
</evidence>
<dbReference type="AlphaFoldDB" id="A0A7J0D1W1"/>
<name>A0A7J0D1W1_STRMI</name>
<dbReference type="Proteomes" id="UP000498740">
    <property type="component" value="Unassembled WGS sequence"/>
</dbReference>
<dbReference type="EMBL" id="BLWD01000001">
    <property type="protein sequence ID" value="GFN07965.1"/>
    <property type="molecule type" value="Genomic_DNA"/>
</dbReference>
<evidence type="ECO:0000313" key="1">
    <source>
        <dbReference type="EMBL" id="GFN07965.1"/>
    </source>
</evidence>
<reference evidence="1 2" key="1">
    <citation type="submission" date="2020-05" db="EMBL/GenBank/DDBJ databases">
        <title>Whole genome shotgun sequence of Streptomyces microflavus NBRC 13062.</title>
        <authorList>
            <person name="Komaki H."/>
            <person name="Tamura T."/>
        </authorList>
    </citation>
    <scope>NUCLEOTIDE SEQUENCE [LARGE SCALE GENOMIC DNA]</scope>
    <source>
        <strain evidence="1 2">NBRC 13062</strain>
    </source>
</reference>
<accession>A0A7J0D1W1</accession>
<protein>
    <submittedName>
        <fullName evidence="1">Uncharacterized protein</fullName>
    </submittedName>
</protein>
<gene>
    <name evidence="1" type="ORF">Smic_65210</name>
</gene>
<dbReference type="RefSeq" id="WP_043973636.1">
    <property type="nucleotide sequence ID" value="NZ_JAMYEK010000006.1"/>
</dbReference>